<keyword evidence="6" id="KW-0833">Ubl conjugation pathway</keyword>
<comment type="caution">
    <text evidence="15">The sequence shown here is derived from an EMBL/GenBank/DDBJ whole genome shotgun (WGS) entry which is preliminary data.</text>
</comment>
<dbReference type="GO" id="GO:0061666">
    <property type="term" value="F:UFM1 ligase activity"/>
    <property type="evidence" value="ECO:0007669"/>
    <property type="project" value="InterPro"/>
</dbReference>
<organism evidence="15 16">
    <name type="scientific">Vitis vinifera</name>
    <name type="common">Grape</name>
    <dbReference type="NCBI Taxonomy" id="29760"/>
    <lineage>
        <taxon>Eukaryota</taxon>
        <taxon>Viridiplantae</taxon>
        <taxon>Streptophyta</taxon>
        <taxon>Embryophyta</taxon>
        <taxon>Tracheophyta</taxon>
        <taxon>Spermatophyta</taxon>
        <taxon>Magnoliopsida</taxon>
        <taxon>eudicotyledons</taxon>
        <taxon>Gunneridae</taxon>
        <taxon>Pentapetalae</taxon>
        <taxon>rosids</taxon>
        <taxon>Vitales</taxon>
        <taxon>Vitaceae</taxon>
        <taxon>Viteae</taxon>
        <taxon>Vitis</taxon>
    </lineage>
</organism>
<evidence type="ECO:0000256" key="1">
    <source>
        <dbReference type="ARBA" id="ARBA00004167"/>
    </source>
</evidence>
<feature type="compositionally biased region" description="Basic and acidic residues" evidence="9">
    <location>
        <begin position="527"/>
        <end position="554"/>
    </location>
</feature>
<evidence type="ECO:0000256" key="2">
    <source>
        <dbReference type="ARBA" id="ARBA00010789"/>
    </source>
</evidence>
<feature type="domain" description="Malectin-like" evidence="12">
    <location>
        <begin position="967"/>
        <end position="1171"/>
    </location>
</feature>
<keyword evidence="5" id="KW-0732">Signal</keyword>
<evidence type="ECO:0000259" key="12">
    <source>
        <dbReference type="Pfam" id="PF12819"/>
    </source>
</evidence>
<feature type="domain" description="E3 UFM1-protein ligase-like C-terminal" evidence="14">
    <location>
        <begin position="904"/>
        <end position="961"/>
    </location>
</feature>
<keyword evidence="7 10" id="KW-1133">Transmembrane helix</keyword>
<proteinExistence type="inferred from homology"/>
<dbReference type="PANTHER" id="PTHR31057:SF0">
    <property type="entry name" value="E3 UFM1-PROTEIN LIGASE 1"/>
    <property type="match status" value="1"/>
</dbReference>
<dbReference type="GO" id="GO:0016874">
    <property type="term" value="F:ligase activity"/>
    <property type="evidence" value="ECO:0007669"/>
    <property type="project" value="UniProtKB-KW"/>
</dbReference>
<evidence type="ECO:0000256" key="7">
    <source>
        <dbReference type="ARBA" id="ARBA00022989"/>
    </source>
</evidence>
<dbReference type="Proteomes" id="UP000288805">
    <property type="component" value="Unassembled WGS sequence"/>
</dbReference>
<feature type="domain" description="E3 UFM1-protein ligase 1-like N-terminal" evidence="11">
    <location>
        <begin position="58"/>
        <end position="342"/>
    </location>
</feature>
<feature type="region of interest" description="Disordered" evidence="9">
    <location>
        <begin position="466"/>
        <end position="556"/>
    </location>
</feature>
<dbReference type="InterPro" id="IPR056580">
    <property type="entry name" value="Ufl1_dom"/>
</dbReference>
<dbReference type="GO" id="GO:0016020">
    <property type="term" value="C:membrane"/>
    <property type="evidence" value="ECO:0007669"/>
    <property type="project" value="UniProtKB-SubCell"/>
</dbReference>
<comment type="similarity">
    <text evidence="2">Belongs to the UFL1 family.</text>
</comment>
<accession>A0A438G1H8</accession>
<feature type="domain" description="E3 UFM1-protein ligase-like C-terminal" evidence="14">
    <location>
        <begin position="754"/>
        <end position="813"/>
    </location>
</feature>
<sequence length="1202" mass="134686">MFFVSCWKWDAHSGEVRPTSLEEKRRKQDRKHKSTYLSVAVPVFVSGPNQRSETMDEELLELQRQLEFAQQVKSSIRLSERNVVELVQKLHELRIIDFDLLHTVSGKEYITPEQLRHEMAAEIKKLGRVSLIDLADFTGVDLYHVEKQAQCIVSDDPGLTLIQGEIISDSYWDNVAEEINERLQECSQIALAELAAQLHVGSELLTSMLELRMGTMVKGRLEGGQLYTPVYVARVSSMVRGAARGITVPTNLSALWSSLQQLLQEMNGSGGVAVEGSFFQSLFNGLVKEGEILGSLRAGVHWTPTVFAIAQKESIDSFFSQNSFISYEVLLKLGIPQPLQYLQSRYPDGIPLVTIFVHPSMIEMLDTSAEDAIEHGSWINSLSILPASFGAQDASKMLSLCPSVKLALKSNKALILGETYVFSNGFIKDVFDHMEKEMETFSLSGSSMGMVFEDLHSVKEVKAGHDSSRFTELNEPSNESGSNKQSIEKGSKRKKGKTTGNTKTSAAESGPDNQEYVPTKSKKNQRKGKDTSSLRVSDSKTGSKKESDKMKEDNFSIPEEWVMQKITKMVPDFEEQGVDDPEMILRPLADYLRPMLLNSWKERRKALFTENAERMKHVLDNLQKKLDESFLNMQLYVKALDLFEDDQSTSVILHKHLLRTTAASIVDMVLLNLDVHNKLKNGIEVEESQNSESISVTSGERIALAKSLPGSLSARALALVEALEGKRVEIFMTSLDEMAEDSGLLLKKLDKKLERTLLHSYRKDLTPQVSAESDPVSLLPKVVSLLYVQIHNRALQAPGRAISIAVSRLKGGVKRLVVAYGASALSQSFPQLYALAVHRNSTVDEVWDSTFVTWKGGGNGMFDVKEAYNLLIAPNDISFPKNCIWVDRVPTKVAFFAWEATWGKDKLDDSAYNILMDYHTATVTLLALMSAATDDEQDCTADRILSKRELLESLMPSLKGLEKGCQHICLEQTQEGQVPLISSLEAKILNPGMYSYMDNNTALYLERRTNYGANQSFPERLSDDYEAFSRFWKPEQVQNYRNFFGKNKSSTSSAENIPPYLVLQSAIEAKNVSDSIFLPINLHDKTQLVAYFVLYFYEPYPWPPANDTRRLIVYIDGERKNITTVPRTELSDDCAVVSVYPVNVTGTANVTISPAEGTTLPPILNAMEVFSTIDFSKADPLLHFYSIFYVCLYLFGVAVWFN</sequence>
<keyword evidence="8 10" id="KW-0472">Membrane</keyword>
<dbReference type="EMBL" id="QGNW01000684">
    <property type="protein sequence ID" value="RVW66061.1"/>
    <property type="molecule type" value="Genomic_DNA"/>
</dbReference>
<evidence type="ECO:0000313" key="15">
    <source>
        <dbReference type="EMBL" id="RVW66061.1"/>
    </source>
</evidence>
<evidence type="ECO:0000256" key="5">
    <source>
        <dbReference type="ARBA" id="ARBA00022729"/>
    </source>
</evidence>
<evidence type="ECO:0000256" key="6">
    <source>
        <dbReference type="ARBA" id="ARBA00022786"/>
    </source>
</evidence>
<reference evidence="15 16" key="1">
    <citation type="journal article" date="2018" name="PLoS Genet.">
        <title>Population sequencing reveals clonal diversity and ancestral inbreeding in the grapevine cultivar Chardonnay.</title>
        <authorList>
            <person name="Roach M.J."/>
            <person name="Johnson D.L."/>
            <person name="Bohlmann J."/>
            <person name="van Vuuren H.J."/>
            <person name="Jones S.J."/>
            <person name="Pretorius I.S."/>
            <person name="Schmidt S.A."/>
            <person name="Borneman A.R."/>
        </authorList>
    </citation>
    <scope>NUCLEOTIDE SEQUENCE [LARGE SCALE GENOMIC DNA]</scope>
    <source>
        <strain evidence="16">cv. Chardonnay</strain>
        <tissue evidence="15">Leaf</tissue>
    </source>
</reference>
<feature type="compositionally biased region" description="Polar residues" evidence="9">
    <location>
        <begin position="470"/>
        <end position="485"/>
    </location>
</feature>
<evidence type="ECO:0000313" key="16">
    <source>
        <dbReference type="Proteomes" id="UP000288805"/>
    </source>
</evidence>
<protein>
    <submittedName>
        <fullName evidence="15">E3 UFM1-protein ligase 1-like</fullName>
    </submittedName>
</protein>
<evidence type="ECO:0000256" key="10">
    <source>
        <dbReference type="SAM" id="Phobius"/>
    </source>
</evidence>
<evidence type="ECO:0000256" key="8">
    <source>
        <dbReference type="ARBA" id="ARBA00023136"/>
    </source>
</evidence>
<evidence type="ECO:0000259" key="14">
    <source>
        <dbReference type="Pfam" id="PF25041"/>
    </source>
</evidence>
<dbReference type="Pfam" id="PF09743">
    <property type="entry name" value="E3_UFM1_ligase"/>
    <property type="match status" value="1"/>
</dbReference>
<name>A0A438G1H8_VITVI</name>
<dbReference type="InterPro" id="IPR056761">
    <property type="entry name" value="Ufl1-like_C"/>
</dbReference>
<comment type="subcellular location">
    <subcellularLocation>
        <location evidence="1">Membrane</location>
        <topology evidence="1">Single-pass membrane protein</topology>
    </subcellularLocation>
</comment>
<dbReference type="GO" id="GO:0071569">
    <property type="term" value="P:protein ufmylation"/>
    <property type="evidence" value="ECO:0007669"/>
    <property type="project" value="InterPro"/>
</dbReference>
<dbReference type="InterPro" id="IPR018611">
    <property type="entry name" value="Ufl1"/>
</dbReference>
<dbReference type="InterPro" id="IPR056579">
    <property type="entry name" value="Ufl1_N"/>
</dbReference>
<evidence type="ECO:0000256" key="9">
    <source>
        <dbReference type="SAM" id="MobiDB-lite"/>
    </source>
</evidence>
<feature type="transmembrane region" description="Helical" evidence="10">
    <location>
        <begin position="1182"/>
        <end position="1201"/>
    </location>
</feature>
<keyword evidence="4 10" id="KW-0812">Transmembrane</keyword>
<gene>
    <name evidence="15" type="primary">VvCHDp001305_1</name>
    <name evidence="15" type="ORF">CK203_007274</name>
</gene>
<dbReference type="Pfam" id="PF12819">
    <property type="entry name" value="Malectin_like"/>
    <property type="match status" value="1"/>
</dbReference>
<evidence type="ECO:0000259" key="11">
    <source>
        <dbReference type="Pfam" id="PF09743"/>
    </source>
</evidence>
<evidence type="ECO:0000256" key="4">
    <source>
        <dbReference type="ARBA" id="ARBA00022692"/>
    </source>
</evidence>
<feature type="domain" description="E3 UFM1-protein ligase 1-like" evidence="13">
    <location>
        <begin position="619"/>
        <end position="749"/>
    </location>
</feature>
<dbReference type="InterPro" id="IPR024788">
    <property type="entry name" value="Malectin-like_Carb-bd_dom"/>
</dbReference>
<keyword evidence="3" id="KW-0808">Transferase</keyword>
<dbReference type="AlphaFoldDB" id="A0A438G1H8"/>
<keyword evidence="15" id="KW-0436">Ligase</keyword>
<evidence type="ECO:0000259" key="13">
    <source>
        <dbReference type="Pfam" id="PF23659"/>
    </source>
</evidence>
<dbReference type="Pfam" id="PF23659">
    <property type="entry name" value="UFL1"/>
    <property type="match status" value="1"/>
</dbReference>
<dbReference type="Pfam" id="PF25870">
    <property type="entry name" value="WHD_UFL1_5th"/>
    <property type="match status" value="1"/>
</dbReference>
<dbReference type="Pfam" id="PF25041">
    <property type="entry name" value="UFL1_C"/>
    <property type="match status" value="2"/>
</dbReference>
<dbReference type="PANTHER" id="PTHR31057">
    <property type="entry name" value="E3 UFM1-PROTEIN LIGASE 1"/>
    <property type="match status" value="1"/>
</dbReference>
<evidence type="ECO:0000256" key="3">
    <source>
        <dbReference type="ARBA" id="ARBA00022679"/>
    </source>
</evidence>